<keyword evidence="1" id="KW-1133">Transmembrane helix</keyword>
<proteinExistence type="predicted"/>
<organism evidence="2 3">
    <name type="scientific">Botryotinia fuckeliana (strain T4)</name>
    <name type="common">Noble rot fungus</name>
    <name type="synonym">Botrytis cinerea</name>
    <dbReference type="NCBI Taxonomy" id="999810"/>
    <lineage>
        <taxon>Eukaryota</taxon>
        <taxon>Fungi</taxon>
        <taxon>Dikarya</taxon>
        <taxon>Ascomycota</taxon>
        <taxon>Pezizomycotina</taxon>
        <taxon>Leotiomycetes</taxon>
        <taxon>Helotiales</taxon>
        <taxon>Sclerotiniaceae</taxon>
        <taxon>Botrytis</taxon>
    </lineage>
</organism>
<dbReference type="InParanoid" id="G2YKT5"/>
<dbReference type="HOGENOM" id="CLU_2497638_0_0_1"/>
<feature type="transmembrane region" description="Helical" evidence="1">
    <location>
        <begin position="54"/>
        <end position="76"/>
    </location>
</feature>
<evidence type="ECO:0000256" key="1">
    <source>
        <dbReference type="SAM" id="Phobius"/>
    </source>
</evidence>
<dbReference type="EMBL" id="FQ790341">
    <property type="protein sequence ID" value="CCD52233.1"/>
    <property type="molecule type" value="Genomic_DNA"/>
</dbReference>
<evidence type="ECO:0000313" key="3">
    <source>
        <dbReference type="Proteomes" id="UP000008177"/>
    </source>
</evidence>
<sequence>MDFMSKKFKVGSLSISQLSFGWWEAAKMTRRIKCMRSLELCVSRIECISFTGRYAMVIFSPASTVQTTCILLLSVLDFHRTLEMLL</sequence>
<protein>
    <submittedName>
        <fullName evidence="2">Uncharacterized protein</fullName>
    </submittedName>
</protein>
<accession>G2YKT5</accession>
<name>G2YKT5_BOTF4</name>
<dbReference type="AlphaFoldDB" id="G2YKT5"/>
<dbReference type="Proteomes" id="UP000008177">
    <property type="component" value="Unplaced contigs"/>
</dbReference>
<reference evidence="3" key="1">
    <citation type="journal article" date="2011" name="PLoS Genet.">
        <title>Genomic analysis of the necrotrophic fungal pathogens Sclerotinia sclerotiorum and Botrytis cinerea.</title>
        <authorList>
            <person name="Amselem J."/>
            <person name="Cuomo C.A."/>
            <person name="van Kan J.A."/>
            <person name="Viaud M."/>
            <person name="Benito E.P."/>
            <person name="Couloux A."/>
            <person name="Coutinho P.M."/>
            <person name="de Vries R.P."/>
            <person name="Dyer P.S."/>
            <person name="Fillinger S."/>
            <person name="Fournier E."/>
            <person name="Gout L."/>
            <person name="Hahn M."/>
            <person name="Kohn L."/>
            <person name="Lapalu N."/>
            <person name="Plummer K.M."/>
            <person name="Pradier J.M."/>
            <person name="Quevillon E."/>
            <person name="Sharon A."/>
            <person name="Simon A."/>
            <person name="ten Have A."/>
            <person name="Tudzynski B."/>
            <person name="Tudzynski P."/>
            <person name="Wincker P."/>
            <person name="Andrew M."/>
            <person name="Anthouard V."/>
            <person name="Beever R.E."/>
            <person name="Beffa R."/>
            <person name="Benoit I."/>
            <person name="Bouzid O."/>
            <person name="Brault B."/>
            <person name="Chen Z."/>
            <person name="Choquer M."/>
            <person name="Collemare J."/>
            <person name="Cotton P."/>
            <person name="Danchin E.G."/>
            <person name="Da Silva C."/>
            <person name="Gautier A."/>
            <person name="Giraud C."/>
            <person name="Giraud T."/>
            <person name="Gonzalez C."/>
            <person name="Grossetete S."/>
            <person name="Guldener U."/>
            <person name="Henrissat B."/>
            <person name="Howlett B.J."/>
            <person name="Kodira C."/>
            <person name="Kretschmer M."/>
            <person name="Lappartient A."/>
            <person name="Leroch M."/>
            <person name="Levis C."/>
            <person name="Mauceli E."/>
            <person name="Neuveglise C."/>
            <person name="Oeser B."/>
            <person name="Pearson M."/>
            <person name="Poulain J."/>
            <person name="Poussereau N."/>
            <person name="Quesneville H."/>
            <person name="Rascle C."/>
            <person name="Schumacher J."/>
            <person name="Segurens B."/>
            <person name="Sexton A."/>
            <person name="Silva E."/>
            <person name="Sirven C."/>
            <person name="Soanes D.M."/>
            <person name="Talbot N.J."/>
            <person name="Templeton M."/>
            <person name="Yandava C."/>
            <person name="Yarden O."/>
            <person name="Zeng Q."/>
            <person name="Rollins J.A."/>
            <person name="Lebrun M.H."/>
            <person name="Dickman M."/>
        </authorList>
    </citation>
    <scope>NUCLEOTIDE SEQUENCE [LARGE SCALE GENOMIC DNA]</scope>
    <source>
        <strain evidence="3">T4</strain>
    </source>
</reference>
<keyword evidence="1" id="KW-0472">Membrane</keyword>
<evidence type="ECO:0000313" key="2">
    <source>
        <dbReference type="EMBL" id="CCD52233.1"/>
    </source>
</evidence>
<gene>
    <name evidence="2" type="ORF">BofuT4_uP080280.1</name>
</gene>
<keyword evidence="1" id="KW-0812">Transmembrane</keyword>